<name>A0AAV7R5Y8_PLEWA</name>
<dbReference type="AlphaFoldDB" id="A0AAV7R5Y8"/>
<feature type="compositionally biased region" description="Pro residues" evidence="1">
    <location>
        <begin position="1"/>
        <end position="19"/>
    </location>
</feature>
<gene>
    <name evidence="2" type="ORF">NDU88_001020</name>
</gene>
<evidence type="ECO:0000313" key="2">
    <source>
        <dbReference type="EMBL" id="KAJ1148182.1"/>
    </source>
</evidence>
<accession>A0AAV7R5Y8</accession>
<feature type="region of interest" description="Disordered" evidence="1">
    <location>
        <begin position="1"/>
        <end position="89"/>
    </location>
</feature>
<feature type="compositionally biased region" description="Basic residues" evidence="1">
    <location>
        <begin position="45"/>
        <end position="60"/>
    </location>
</feature>
<comment type="caution">
    <text evidence="2">The sequence shown here is derived from an EMBL/GenBank/DDBJ whole genome shotgun (WGS) entry which is preliminary data.</text>
</comment>
<dbReference type="Proteomes" id="UP001066276">
    <property type="component" value="Chromosome 5"/>
</dbReference>
<organism evidence="2 3">
    <name type="scientific">Pleurodeles waltl</name>
    <name type="common">Iberian ribbed newt</name>
    <dbReference type="NCBI Taxonomy" id="8319"/>
    <lineage>
        <taxon>Eukaryota</taxon>
        <taxon>Metazoa</taxon>
        <taxon>Chordata</taxon>
        <taxon>Craniata</taxon>
        <taxon>Vertebrata</taxon>
        <taxon>Euteleostomi</taxon>
        <taxon>Amphibia</taxon>
        <taxon>Batrachia</taxon>
        <taxon>Caudata</taxon>
        <taxon>Salamandroidea</taxon>
        <taxon>Salamandridae</taxon>
        <taxon>Pleurodelinae</taxon>
        <taxon>Pleurodeles</taxon>
    </lineage>
</organism>
<evidence type="ECO:0000313" key="3">
    <source>
        <dbReference type="Proteomes" id="UP001066276"/>
    </source>
</evidence>
<feature type="compositionally biased region" description="Low complexity" evidence="1">
    <location>
        <begin position="64"/>
        <end position="75"/>
    </location>
</feature>
<protein>
    <submittedName>
        <fullName evidence="2">Uncharacterized protein</fullName>
    </submittedName>
</protein>
<evidence type="ECO:0000256" key="1">
    <source>
        <dbReference type="SAM" id="MobiDB-lite"/>
    </source>
</evidence>
<dbReference type="EMBL" id="JANPWB010000009">
    <property type="protein sequence ID" value="KAJ1148182.1"/>
    <property type="molecule type" value="Genomic_DNA"/>
</dbReference>
<keyword evidence="3" id="KW-1185">Reference proteome</keyword>
<proteinExistence type="predicted"/>
<sequence length="117" mass="12388">MGSFPPTGPRPGPFSPCPPLTQGEGGTARPSQGPLGSVLASTPRRCLRARAPPFRHRGARQRVSAPSAAASLMRLSSRRSNSRPGRLPGTLRHLRLTARHKAAVPAALRQGSVRSDK</sequence>
<reference evidence="2" key="1">
    <citation type="journal article" date="2022" name="bioRxiv">
        <title>Sequencing and chromosome-scale assembly of the giantPleurodeles waltlgenome.</title>
        <authorList>
            <person name="Brown T."/>
            <person name="Elewa A."/>
            <person name="Iarovenko S."/>
            <person name="Subramanian E."/>
            <person name="Araus A.J."/>
            <person name="Petzold A."/>
            <person name="Susuki M."/>
            <person name="Suzuki K.-i.T."/>
            <person name="Hayashi T."/>
            <person name="Toyoda A."/>
            <person name="Oliveira C."/>
            <person name="Osipova E."/>
            <person name="Leigh N.D."/>
            <person name="Simon A."/>
            <person name="Yun M.H."/>
        </authorList>
    </citation>
    <scope>NUCLEOTIDE SEQUENCE</scope>
    <source>
        <strain evidence="2">20211129_DDA</strain>
        <tissue evidence="2">Liver</tissue>
    </source>
</reference>